<keyword evidence="2" id="KW-0812">Transmembrane</keyword>
<dbReference type="OrthoDB" id="68195at2"/>
<comment type="caution">
    <text evidence="5">The sequence shown here is derived from an EMBL/GenBank/DDBJ whole genome shotgun (WGS) entry which is preliminary data.</text>
</comment>
<dbReference type="SUPFAM" id="SSF55797">
    <property type="entry name" value="PR-1-like"/>
    <property type="match status" value="1"/>
</dbReference>
<evidence type="ECO:0000313" key="5">
    <source>
        <dbReference type="EMBL" id="GGO95167.1"/>
    </source>
</evidence>
<feature type="transmembrane region" description="Helical" evidence="2">
    <location>
        <begin position="292"/>
        <end position="322"/>
    </location>
</feature>
<keyword evidence="6" id="KW-1185">Reference proteome</keyword>
<reference evidence="5" key="1">
    <citation type="journal article" date="2014" name="Int. J. Syst. Evol. Microbiol.">
        <title>Complete genome sequence of Corynebacterium casei LMG S-19264T (=DSM 44701T), isolated from a smear-ripened cheese.</title>
        <authorList>
            <consortium name="US DOE Joint Genome Institute (JGI-PGF)"/>
            <person name="Walter F."/>
            <person name="Albersmeier A."/>
            <person name="Kalinowski J."/>
            <person name="Ruckert C."/>
        </authorList>
    </citation>
    <scope>NUCLEOTIDE SEQUENCE</scope>
    <source>
        <strain evidence="5">CGMCC 4.7372</strain>
    </source>
</reference>
<accession>A0A8H9H6R9</accession>
<evidence type="ECO:0000256" key="1">
    <source>
        <dbReference type="SAM" id="MobiDB-lite"/>
    </source>
</evidence>
<dbReference type="PANTHER" id="PTHR31157:SF1">
    <property type="entry name" value="SCP DOMAIN-CONTAINING PROTEIN"/>
    <property type="match status" value="1"/>
</dbReference>
<evidence type="ECO:0000259" key="4">
    <source>
        <dbReference type="SMART" id="SM00198"/>
    </source>
</evidence>
<feature type="region of interest" description="Disordered" evidence="1">
    <location>
        <begin position="185"/>
        <end position="287"/>
    </location>
</feature>
<feature type="signal peptide" evidence="3">
    <location>
        <begin position="1"/>
        <end position="25"/>
    </location>
</feature>
<dbReference type="EMBL" id="BMNJ01000001">
    <property type="protein sequence ID" value="GGO95167.1"/>
    <property type="molecule type" value="Genomic_DNA"/>
</dbReference>
<keyword evidence="2" id="KW-0472">Membrane</keyword>
<reference evidence="5" key="2">
    <citation type="submission" date="2020-09" db="EMBL/GenBank/DDBJ databases">
        <authorList>
            <person name="Sun Q."/>
            <person name="Zhou Y."/>
        </authorList>
    </citation>
    <scope>NUCLEOTIDE SEQUENCE</scope>
    <source>
        <strain evidence="5">CGMCC 4.7372</strain>
    </source>
</reference>
<gene>
    <name evidence="5" type="ORF">GCM10011612_02370</name>
</gene>
<protein>
    <recommendedName>
        <fullName evidence="4">SCP domain-containing protein</fullName>
    </recommendedName>
</protein>
<dbReference type="Gene3D" id="3.40.33.10">
    <property type="entry name" value="CAP"/>
    <property type="match status" value="1"/>
</dbReference>
<dbReference type="CDD" id="cd05379">
    <property type="entry name" value="CAP_bacterial"/>
    <property type="match status" value="1"/>
</dbReference>
<dbReference type="AlphaFoldDB" id="A0A8H9H6R9"/>
<feature type="compositionally biased region" description="Low complexity" evidence="1">
    <location>
        <begin position="219"/>
        <end position="258"/>
    </location>
</feature>
<feature type="chain" id="PRO_5034970861" description="SCP domain-containing protein" evidence="3">
    <location>
        <begin position="26"/>
        <end position="328"/>
    </location>
</feature>
<dbReference type="InterPro" id="IPR014044">
    <property type="entry name" value="CAP_dom"/>
</dbReference>
<dbReference type="Pfam" id="PF00188">
    <property type="entry name" value="CAP"/>
    <property type="match status" value="1"/>
</dbReference>
<proteinExistence type="predicted"/>
<feature type="domain" description="SCP" evidence="4">
    <location>
        <begin position="51"/>
        <end position="174"/>
    </location>
</feature>
<dbReference type="InterPro" id="IPR035940">
    <property type="entry name" value="CAP_sf"/>
</dbReference>
<sequence>MKIAHLFAAAAVTASLVGTTPQAVAVQAPVSPVSPGAAGVLLPAATSVDSAAAQQILARVNELRQSIGLKPLTRLVALDDVAQDWSGQMAAENNLYHRPDLRNAFPSGWTWVAENIAMNGNGLSGAELGNALFQQWANSSGHYQNMVDRNATAIGIGIARSSNGSIYATQNFAAYPDDIQAGFEVSGGGSSISPSTAPNNSGAPSGGTSTEAAQPAPGASPTPDAAETPDATATAAPAATPSASASATATAAPVAVPSGGTTDSIGAPSTASEVVAAPAEPASTPRSTQERLLGMLGMTGANATLVLFAIITLGVGGVVLILRRGLRD</sequence>
<organism evidence="5 6">
    <name type="scientific">Actinomyces gaoshouyii</name>
    <dbReference type="NCBI Taxonomy" id="1960083"/>
    <lineage>
        <taxon>Bacteria</taxon>
        <taxon>Bacillati</taxon>
        <taxon>Actinomycetota</taxon>
        <taxon>Actinomycetes</taxon>
        <taxon>Actinomycetales</taxon>
        <taxon>Actinomycetaceae</taxon>
        <taxon>Actinomyces</taxon>
    </lineage>
</organism>
<feature type="compositionally biased region" description="Polar residues" evidence="1">
    <location>
        <begin position="191"/>
        <end position="212"/>
    </location>
</feature>
<dbReference type="PANTHER" id="PTHR31157">
    <property type="entry name" value="SCP DOMAIN-CONTAINING PROTEIN"/>
    <property type="match status" value="1"/>
</dbReference>
<dbReference type="SMART" id="SM00198">
    <property type="entry name" value="SCP"/>
    <property type="match status" value="1"/>
</dbReference>
<keyword evidence="2" id="KW-1133">Transmembrane helix</keyword>
<keyword evidence="3" id="KW-0732">Signal</keyword>
<evidence type="ECO:0000256" key="2">
    <source>
        <dbReference type="SAM" id="Phobius"/>
    </source>
</evidence>
<dbReference type="Proteomes" id="UP000614239">
    <property type="component" value="Unassembled WGS sequence"/>
</dbReference>
<dbReference type="RefSeq" id="WP_080462275.1">
    <property type="nucleotide sequence ID" value="NZ_BMNJ01000001.1"/>
</dbReference>
<name>A0A8H9H6R9_9ACTO</name>
<feature type="compositionally biased region" description="Low complexity" evidence="1">
    <location>
        <begin position="267"/>
        <end position="285"/>
    </location>
</feature>
<evidence type="ECO:0000313" key="6">
    <source>
        <dbReference type="Proteomes" id="UP000614239"/>
    </source>
</evidence>
<evidence type="ECO:0000256" key="3">
    <source>
        <dbReference type="SAM" id="SignalP"/>
    </source>
</evidence>